<dbReference type="EMBL" id="LT934114">
    <property type="protein sequence ID" value="VAH49720.1"/>
    <property type="molecule type" value="Genomic_DNA"/>
</dbReference>
<keyword evidence="3" id="KW-1185">Reference proteome</keyword>
<dbReference type="AlphaFoldDB" id="A0A9R1RQH2"/>
<gene>
    <name evidence="2" type="ORF">TRITD_2Bv1G185400</name>
</gene>
<evidence type="ECO:0000313" key="2">
    <source>
        <dbReference type="EMBL" id="VAH49720.1"/>
    </source>
</evidence>
<reference evidence="2 3" key="1">
    <citation type="submission" date="2017-09" db="EMBL/GenBank/DDBJ databases">
        <authorList>
            <consortium name="International Durum Wheat Genome Sequencing Consortium (IDWGSC)"/>
            <person name="Milanesi L."/>
        </authorList>
    </citation>
    <scope>NUCLEOTIDE SEQUENCE [LARGE SCALE GENOMIC DNA]</scope>
    <source>
        <strain evidence="3">cv. Svevo</strain>
    </source>
</reference>
<protein>
    <submittedName>
        <fullName evidence="2">Uncharacterized protein</fullName>
    </submittedName>
</protein>
<evidence type="ECO:0000256" key="1">
    <source>
        <dbReference type="SAM" id="MobiDB-lite"/>
    </source>
</evidence>
<proteinExistence type="predicted"/>
<dbReference type="Proteomes" id="UP000324705">
    <property type="component" value="Chromosome 2B"/>
</dbReference>
<organism evidence="2 3">
    <name type="scientific">Triticum turgidum subsp. durum</name>
    <name type="common">Durum wheat</name>
    <name type="synonym">Triticum durum</name>
    <dbReference type="NCBI Taxonomy" id="4567"/>
    <lineage>
        <taxon>Eukaryota</taxon>
        <taxon>Viridiplantae</taxon>
        <taxon>Streptophyta</taxon>
        <taxon>Embryophyta</taxon>
        <taxon>Tracheophyta</taxon>
        <taxon>Spermatophyta</taxon>
        <taxon>Magnoliopsida</taxon>
        <taxon>Liliopsida</taxon>
        <taxon>Poales</taxon>
        <taxon>Poaceae</taxon>
        <taxon>BOP clade</taxon>
        <taxon>Pooideae</taxon>
        <taxon>Triticodae</taxon>
        <taxon>Triticeae</taxon>
        <taxon>Triticinae</taxon>
        <taxon>Triticum</taxon>
    </lineage>
</organism>
<feature type="region of interest" description="Disordered" evidence="1">
    <location>
        <begin position="1"/>
        <end position="21"/>
    </location>
</feature>
<evidence type="ECO:0000313" key="3">
    <source>
        <dbReference type="Proteomes" id="UP000324705"/>
    </source>
</evidence>
<name>A0A9R1RQH2_TRITD</name>
<sequence>MKGGGAISSSDGRAPGCEAREGQAEHAVAVATSCALGDADELQWLDATNALQWIDPTPGTVSTRPTYPAAGAASLQDPDHDWTRQSFMLLGQSYLQPSKVFCIQQLL</sequence>
<dbReference type="Gramene" id="TRITD2Bv1G185400.1">
    <property type="protein sequence ID" value="TRITD2Bv1G185400.1"/>
    <property type="gene ID" value="TRITD2Bv1G185400"/>
</dbReference>
<accession>A0A9R1RQH2</accession>